<accession>A0A081D8C1</accession>
<proteinExistence type="predicted"/>
<name>A0A081D8C1_NONUL</name>
<sequence length="104" mass="12060">MFMKMFVQTTNMKYFVNLLFPMKYLLTIVMLFNFAFAKAQNFWQSVSQTPTENLENRNFTPDNYLTYNLDIDGLKQFVTGSPMRFTTSHSNVVVSMPNADGGFL</sequence>
<organism evidence="1 2">
    <name type="scientific">Nonlabens ulvanivorans</name>
    <name type="common">Persicivirga ulvanivorans</name>
    <dbReference type="NCBI Taxonomy" id="906888"/>
    <lineage>
        <taxon>Bacteria</taxon>
        <taxon>Pseudomonadati</taxon>
        <taxon>Bacteroidota</taxon>
        <taxon>Flavobacteriia</taxon>
        <taxon>Flavobacteriales</taxon>
        <taxon>Flavobacteriaceae</taxon>
        <taxon>Nonlabens</taxon>
    </lineage>
</organism>
<dbReference type="AlphaFoldDB" id="A0A081D8C1"/>
<reference evidence="1 2" key="1">
    <citation type="journal article" date="2014" name="Genome Announc.">
        <title>Draft Genome Sequences of Marine Flavobacterium Nonlabens Strains NR17, NR24, NR27, NR32, NR33, and Ara13.</title>
        <authorList>
            <person name="Nakanishi M."/>
            <person name="Meirelles P."/>
            <person name="Suzuki R."/>
            <person name="Takatani N."/>
            <person name="Mino S."/>
            <person name="Suda W."/>
            <person name="Oshima K."/>
            <person name="Hattori M."/>
            <person name="Ohkuma M."/>
            <person name="Hosokawa M."/>
            <person name="Miyashita K."/>
            <person name="Thompson F.L."/>
            <person name="Niwa A."/>
            <person name="Sawabe T."/>
            <person name="Sawabe T."/>
        </authorList>
    </citation>
    <scope>NUCLEOTIDE SEQUENCE [LARGE SCALE GENOMIC DNA]</scope>
    <source>
        <strain evidence="2">JCM19296</strain>
    </source>
</reference>
<evidence type="ECO:0000313" key="2">
    <source>
        <dbReference type="Proteomes" id="UP000028980"/>
    </source>
</evidence>
<gene>
    <name evidence="1" type="ORF">JCM19296_745</name>
</gene>
<protein>
    <submittedName>
        <fullName evidence="1">Uncharacterized protein</fullName>
    </submittedName>
</protein>
<evidence type="ECO:0000313" key="1">
    <source>
        <dbReference type="EMBL" id="GAK75167.1"/>
    </source>
</evidence>
<comment type="caution">
    <text evidence="1">The sequence shown here is derived from an EMBL/GenBank/DDBJ whole genome shotgun (WGS) entry which is preliminary data.</text>
</comment>
<dbReference type="Proteomes" id="UP000028980">
    <property type="component" value="Unassembled WGS sequence"/>
</dbReference>
<dbReference type="EMBL" id="BBLG01000001">
    <property type="protein sequence ID" value="GAK75167.1"/>
    <property type="molecule type" value="Genomic_DNA"/>
</dbReference>